<keyword evidence="5" id="KW-0804">Transcription</keyword>
<dbReference type="Proteomes" id="UP001596091">
    <property type="component" value="Unassembled WGS sequence"/>
</dbReference>
<dbReference type="RefSeq" id="WP_263340759.1">
    <property type="nucleotide sequence ID" value="NZ_JAGSYH010000006.1"/>
</dbReference>
<keyword evidence="2" id="KW-0805">Transcription regulation</keyword>
<evidence type="ECO:0000313" key="9">
    <source>
        <dbReference type="Proteomes" id="UP001596091"/>
    </source>
</evidence>
<organism evidence="8 9">
    <name type="scientific">Acidicapsa dinghuensis</name>
    <dbReference type="NCBI Taxonomy" id="2218256"/>
    <lineage>
        <taxon>Bacteria</taxon>
        <taxon>Pseudomonadati</taxon>
        <taxon>Acidobacteriota</taxon>
        <taxon>Terriglobia</taxon>
        <taxon>Terriglobales</taxon>
        <taxon>Acidobacteriaceae</taxon>
        <taxon>Acidicapsa</taxon>
    </lineage>
</organism>
<comment type="similarity">
    <text evidence="1">Belongs to the sigma-70 factor family. ECF subfamily.</text>
</comment>
<dbReference type="Gene3D" id="1.10.1740.10">
    <property type="match status" value="1"/>
</dbReference>
<evidence type="ECO:0000256" key="3">
    <source>
        <dbReference type="ARBA" id="ARBA00023082"/>
    </source>
</evidence>
<dbReference type="InterPro" id="IPR013249">
    <property type="entry name" value="RNA_pol_sigma70_r4_t2"/>
</dbReference>
<dbReference type="InterPro" id="IPR013324">
    <property type="entry name" value="RNA_pol_sigma_r3/r4-like"/>
</dbReference>
<feature type="domain" description="RNA polymerase sigma-70 region 2" evidence="6">
    <location>
        <begin position="57"/>
        <end position="123"/>
    </location>
</feature>
<dbReference type="Gene3D" id="1.10.10.10">
    <property type="entry name" value="Winged helix-like DNA-binding domain superfamily/Winged helix DNA-binding domain"/>
    <property type="match status" value="1"/>
</dbReference>
<accession>A0ABW1ELK3</accession>
<dbReference type="InterPro" id="IPR039425">
    <property type="entry name" value="RNA_pol_sigma-70-like"/>
</dbReference>
<dbReference type="EMBL" id="JBHSPH010000008">
    <property type="protein sequence ID" value="MFC5864145.1"/>
    <property type="molecule type" value="Genomic_DNA"/>
</dbReference>
<name>A0ABW1ELK3_9BACT</name>
<dbReference type="NCBIfam" id="TIGR02937">
    <property type="entry name" value="sigma70-ECF"/>
    <property type="match status" value="1"/>
</dbReference>
<keyword evidence="9" id="KW-1185">Reference proteome</keyword>
<dbReference type="InterPro" id="IPR007627">
    <property type="entry name" value="RNA_pol_sigma70_r2"/>
</dbReference>
<protein>
    <submittedName>
        <fullName evidence="8">RNA polymerase sigma factor</fullName>
    </submittedName>
</protein>
<dbReference type="SUPFAM" id="SSF88946">
    <property type="entry name" value="Sigma2 domain of RNA polymerase sigma factors"/>
    <property type="match status" value="1"/>
</dbReference>
<proteinExistence type="inferred from homology"/>
<evidence type="ECO:0000256" key="5">
    <source>
        <dbReference type="ARBA" id="ARBA00023163"/>
    </source>
</evidence>
<evidence type="ECO:0000259" key="7">
    <source>
        <dbReference type="Pfam" id="PF08281"/>
    </source>
</evidence>
<dbReference type="Pfam" id="PF08281">
    <property type="entry name" value="Sigma70_r4_2"/>
    <property type="match status" value="1"/>
</dbReference>
<keyword evidence="4" id="KW-0238">DNA-binding</keyword>
<feature type="domain" description="RNA polymerase sigma factor 70 region 4 type 2" evidence="7">
    <location>
        <begin position="156"/>
        <end position="206"/>
    </location>
</feature>
<dbReference type="CDD" id="cd06171">
    <property type="entry name" value="Sigma70_r4"/>
    <property type="match status" value="1"/>
</dbReference>
<evidence type="ECO:0000256" key="4">
    <source>
        <dbReference type="ARBA" id="ARBA00023125"/>
    </source>
</evidence>
<keyword evidence="3" id="KW-0731">Sigma factor</keyword>
<evidence type="ECO:0000256" key="1">
    <source>
        <dbReference type="ARBA" id="ARBA00010641"/>
    </source>
</evidence>
<evidence type="ECO:0000259" key="6">
    <source>
        <dbReference type="Pfam" id="PF04542"/>
    </source>
</evidence>
<dbReference type="InterPro" id="IPR036388">
    <property type="entry name" value="WH-like_DNA-bd_sf"/>
</dbReference>
<reference evidence="9" key="1">
    <citation type="journal article" date="2019" name="Int. J. Syst. Evol. Microbiol.">
        <title>The Global Catalogue of Microorganisms (GCM) 10K type strain sequencing project: providing services to taxonomists for standard genome sequencing and annotation.</title>
        <authorList>
            <consortium name="The Broad Institute Genomics Platform"/>
            <consortium name="The Broad Institute Genome Sequencing Center for Infectious Disease"/>
            <person name="Wu L."/>
            <person name="Ma J."/>
        </authorList>
    </citation>
    <scope>NUCLEOTIDE SEQUENCE [LARGE SCALE GENOMIC DNA]</scope>
    <source>
        <strain evidence="9">JCM 4087</strain>
    </source>
</reference>
<dbReference type="InterPro" id="IPR013325">
    <property type="entry name" value="RNA_pol_sigma_r2"/>
</dbReference>
<dbReference type="PANTHER" id="PTHR43133">
    <property type="entry name" value="RNA POLYMERASE ECF-TYPE SIGMA FACTO"/>
    <property type="match status" value="1"/>
</dbReference>
<sequence length="219" mass="24342">MSASPAVLTAWVEFPGTFSGSPSYPDRQAGMKPNDSIAETAYAAHADMDAGVVIAALVEQHAGTLYRVAYSVLRNSADAEDAVQEAYLRVLRHRDELSEIRDHRVWLVRIVWNVVLDRKRRTKTRPETDDVADLARMLPAGGLTAEERVASAQHHETVLRAVEQLPEKERRVLMLSAFEELSSVEIASVLGTTESTVRSRLFRARNLMAGLLRHARGAR</sequence>
<dbReference type="InterPro" id="IPR014284">
    <property type="entry name" value="RNA_pol_sigma-70_dom"/>
</dbReference>
<evidence type="ECO:0000313" key="8">
    <source>
        <dbReference type="EMBL" id="MFC5864145.1"/>
    </source>
</evidence>
<evidence type="ECO:0000256" key="2">
    <source>
        <dbReference type="ARBA" id="ARBA00023015"/>
    </source>
</evidence>
<gene>
    <name evidence="8" type="ORF">ACFPT7_17695</name>
</gene>
<dbReference type="Pfam" id="PF04542">
    <property type="entry name" value="Sigma70_r2"/>
    <property type="match status" value="1"/>
</dbReference>
<dbReference type="SUPFAM" id="SSF88659">
    <property type="entry name" value="Sigma3 and sigma4 domains of RNA polymerase sigma factors"/>
    <property type="match status" value="1"/>
</dbReference>
<comment type="caution">
    <text evidence="8">The sequence shown here is derived from an EMBL/GenBank/DDBJ whole genome shotgun (WGS) entry which is preliminary data.</text>
</comment>
<dbReference type="PANTHER" id="PTHR43133:SF8">
    <property type="entry name" value="RNA POLYMERASE SIGMA FACTOR HI_1459-RELATED"/>
    <property type="match status" value="1"/>
</dbReference>